<comment type="similarity">
    <text evidence="2">Belongs to the metallo-beta-lactamase superfamily.</text>
</comment>
<keyword evidence="3" id="KW-0479">Metal-binding</keyword>
<comment type="cofactor">
    <cofactor evidence="1">
        <name>Zn(2+)</name>
        <dbReference type="ChEBI" id="CHEBI:29105"/>
    </cofactor>
</comment>
<proteinExistence type="inferred from homology"/>
<accession>A0AA41YZ34</accession>
<dbReference type="SUPFAM" id="SSF56281">
    <property type="entry name" value="Metallo-hydrolase/oxidoreductase"/>
    <property type="match status" value="1"/>
</dbReference>
<dbReference type="Proteomes" id="UP001165667">
    <property type="component" value="Unassembled WGS sequence"/>
</dbReference>
<dbReference type="PANTHER" id="PTHR42978">
    <property type="entry name" value="QUORUM-QUENCHING LACTONASE YTNP-RELATED-RELATED"/>
    <property type="match status" value="1"/>
</dbReference>
<evidence type="ECO:0000259" key="6">
    <source>
        <dbReference type="SMART" id="SM00849"/>
    </source>
</evidence>
<reference evidence="7" key="1">
    <citation type="submission" date="2022-05" db="EMBL/GenBank/DDBJ databases">
        <authorList>
            <person name="Pankratov T."/>
        </authorList>
    </citation>
    <scope>NUCLEOTIDE SEQUENCE</scope>
    <source>
        <strain evidence="7">BP6-180914</strain>
    </source>
</reference>
<name>A0AA41YZ34_9HYPH</name>
<evidence type="ECO:0000313" key="8">
    <source>
        <dbReference type="Proteomes" id="UP001165667"/>
    </source>
</evidence>
<dbReference type="InterPro" id="IPR051013">
    <property type="entry name" value="MBL_superfamily_lactonases"/>
</dbReference>
<evidence type="ECO:0000256" key="2">
    <source>
        <dbReference type="ARBA" id="ARBA00007749"/>
    </source>
</evidence>
<keyword evidence="5" id="KW-0862">Zinc</keyword>
<dbReference type="InterPro" id="IPR036866">
    <property type="entry name" value="RibonucZ/Hydroxyglut_hydro"/>
</dbReference>
<dbReference type="InterPro" id="IPR001279">
    <property type="entry name" value="Metallo-B-lactamas"/>
</dbReference>
<dbReference type="Gene3D" id="3.60.15.10">
    <property type="entry name" value="Ribonuclease Z/Hydroxyacylglutathione hydrolase-like"/>
    <property type="match status" value="1"/>
</dbReference>
<protein>
    <submittedName>
        <fullName evidence="7">N-acyl homoserine lactonase family protein</fullName>
    </submittedName>
</protein>
<evidence type="ECO:0000256" key="3">
    <source>
        <dbReference type="ARBA" id="ARBA00022723"/>
    </source>
</evidence>
<evidence type="ECO:0000256" key="1">
    <source>
        <dbReference type="ARBA" id="ARBA00001947"/>
    </source>
</evidence>
<dbReference type="PANTHER" id="PTHR42978:SF7">
    <property type="entry name" value="METALLO-HYDROLASE RV2300C-RELATED"/>
    <property type="match status" value="1"/>
</dbReference>
<sequence length="292" mass="32151">MPTYSIWLLEYAYVPSAPAGGVVYGDFAGPDRKLPYAYILIKGPGVLAMVDVGYNHRDYGAEMAVRFGVAGWQSPAAVLAEVGVRPEEVGQVFLTHAHFDHAGNTDAFPKATFYLQERELSKWLWAQSLDKKFRWLLKATDPSDIMRIAELARQGRLVAVDGDREDVLPGIDLRAAHDTHTWGSQFVTIRNDGQHNSQDAWVMAGDLVYSYDNIRGDDPDQPSYIPIGLAQGDQCNLLLATDAMMQVVGGEMRRVIPVHEDALASGFPHRITDKGLKIVELALADGEASRVA</sequence>
<dbReference type="AlphaFoldDB" id="A0AA41YZ34"/>
<comment type="caution">
    <text evidence="7">The sequence shown here is derived from an EMBL/GenBank/DDBJ whole genome shotgun (WGS) entry which is preliminary data.</text>
</comment>
<evidence type="ECO:0000313" key="7">
    <source>
        <dbReference type="EMBL" id="MCW6511219.1"/>
    </source>
</evidence>
<gene>
    <name evidence="7" type="ORF">M8523_24780</name>
</gene>
<feature type="domain" description="Metallo-beta-lactamase" evidence="6">
    <location>
        <begin position="35"/>
        <end position="259"/>
    </location>
</feature>
<keyword evidence="8" id="KW-1185">Reference proteome</keyword>
<dbReference type="EMBL" id="JAMOIM010000022">
    <property type="protein sequence ID" value="MCW6511219.1"/>
    <property type="molecule type" value="Genomic_DNA"/>
</dbReference>
<dbReference type="SMART" id="SM00849">
    <property type="entry name" value="Lactamase_B"/>
    <property type="match status" value="1"/>
</dbReference>
<dbReference type="RefSeq" id="WP_282587597.1">
    <property type="nucleotide sequence ID" value="NZ_JAMOIM010000022.1"/>
</dbReference>
<dbReference type="GO" id="GO:0046872">
    <property type="term" value="F:metal ion binding"/>
    <property type="evidence" value="ECO:0007669"/>
    <property type="project" value="UniProtKB-KW"/>
</dbReference>
<organism evidence="7 8">
    <name type="scientific">Lichenifustis flavocetrariae</name>
    <dbReference type="NCBI Taxonomy" id="2949735"/>
    <lineage>
        <taxon>Bacteria</taxon>
        <taxon>Pseudomonadati</taxon>
        <taxon>Pseudomonadota</taxon>
        <taxon>Alphaproteobacteria</taxon>
        <taxon>Hyphomicrobiales</taxon>
        <taxon>Lichenihabitantaceae</taxon>
        <taxon>Lichenifustis</taxon>
    </lineage>
</organism>
<dbReference type="GO" id="GO:0016787">
    <property type="term" value="F:hydrolase activity"/>
    <property type="evidence" value="ECO:0007669"/>
    <property type="project" value="UniProtKB-KW"/>
</dbReference>
<keyword evidence="4" id="KW-0378">Hydrolase</keyword>
<dbReference type="CDD" id="cd07729">
    <property type="entry name" value="AHL_lactonase_MBL-fold"/>
    <property type="match status" value="1"/>
</dbReference>
<evidence type="ECO:0000256" key="4">
    <source>
        <dbReference type="ARBA" id="ARBA00022801"/>
    </source>
</evidence>
<evidence type="ECO:0000256" key="5">
    <source>
        <dbReference type="ARBA" id="ARBA00022833"/>
    </source>
</evidence>
<dbReference type="Pfam" id="PF00753">
    <property type="entry name" value="Lactamase_B"/>
    <property type="match status" value="1"/>
</dbReference>